<sequence>MADRLIKKTYDDIVSKLNKNPQWSSISKQRTYEAEYDAEKKEEELQAQKDELAAAQTMIDKNQFKIRLIEKENEKLKEELMNEKEQRKLAEKNAADAKIEAAKHAKEYESKSAMDGLEEKINSLKEELVKLQSYTSNDVMQGIQNLTKNLSSFFPSEKKEGPMWLVKKEIVESIYKNSQDEFESFICNYIEALFKWAELVLPESMLDKNKKKEVEFIIAQYFKLINEEQGNLYRKMVKKVLEKLRSSYRQKIYSLIKKYGIIGFAPDGNCFFYERQQNGQFNPFSDDKFLHPLEVDNEKKDQIYGIPIEYENSDFIMIVENTVKSGIVFYRIDPKSGHKEIVYSNGRTGKKSL</sequence>
<proteinExistence type="predicted"/>
<accession>A0AC35G7T0</accession>
<organism evidence="1 2">
    <name type="scientific">Panagrolaimus sp. PS1159</name>
    <dbReference type="NCBI Taxonomy" id="55785"/>
    <lineage>
        <taxon>Eukaryota</taxon>
        <taxon>Metazoa</taxon>
        <taxon>Ecdysozoa</taxon>
        <taxon>Nematoda</taxon>
        <taxon>Chromadorea</taxon>
        <taxon>Rhabditida</taxon>
        <taxon>Tylenchina</taxon>
        <taxon>Panagrolaimomorpha</taxon>
        <taxon>Panagrolaimoidea</taxon>
        <taxon>Panagrolaimidae</taxon>
        <taxon>Panagrolaimus</taxon>
    </lineage>
</organism>
<dbReference type="Proteomes" id="UP000887580">
    <property type="component" value="Unplaced"/>
</dbReference>
<name>A0AC35G7T0_9BILA</name>
<evidence type="ECO:0000313" key="2">
    <source>
        <dbReference type="WBParaSite" id="PS1159_v2.g24600.t1"/>
    </source>
</evidence>
<reference evidence="2" key="1">
    <citation type="submission" date="2022-11" db="UniProtKB">
        <authorList>
            <consortium name="WormBaseParasite"/>
        </authorList>
    </citation>
    <scope>IDENTIFICATION</scope>
</reference>
<evidence type="ECO:0000313" key="1">
    <source>
        <dbReference type="Proteomes" id="UP000887580"/>
    </source>
</evidence>
<dbReference type="WBParaSite" id="PS1159_v2.g24600.t1">
    <property type="protein sequence ID" value="PS1159_v2.g24600.t1"/>
    <property type="gene ID" value="PS1159_v2.g24600"/>
</dbReference>
<protein>
    <submittedName>
        <fullName evidence="2">Uncharacterized protein</fullName>
    </submittedName>
</protein>